<feature type="domain" description="GtrA/DPMS transmembrane" evidence="6">
    <location>
        <begin position="38"/>
        <end position="165"/>
    </location>
</feature>
<dbReference type="EMBL" id="FQYV01000004">
    <property type="protein sequence ID" value="SHI67214.1"/>
    <property type="molecule type" value="Genomic_DNA"/>
</dbReference>
<evidence type="ECO:0000259" key="6">
    <source>
        <dbReference type="Pfam" id="PF04138"/>
    </source>
</evidence>
<dbReference type="GO" id="GO:0000271">
    <property type="term" value="P:polysaccharide biosynthetic process"/>
    <property type="evidence" value="ECO:0007669"/>
    <property type="project" value="InterPro"/>
</dbReference>
<dbReference type="Pfam" id="PF04138">
    <property type="entry name" value="GtrA_DPMS_TM"/>
    <property type="match status" value="1"/>
</dbReference>
<evidence type="ECO:0000313" key="8">
    <source>
        <dbReference type="Proteomes" id="UP000184172"/>
    </source>
</evidence>
<keyword evidence="3 5" id="KW-1133">Transmembrane helix</keyword>
<feature type="transmembrane region" description="Helical" evidence="5">
    <location>
        <begin position="115"/>
        <end position="134"/>
    </location>
</feature>
<keyword evidence="4 5" id="KW-0472">Membrane</keyword>
<accession>A0A1M6D2B4</accession>
<evidence type="ECO:0000256" key="5">
    <source>
        <dbReference type="SAM" id="Phobius"/>
    </source>
</evidence>
<evidence type="ECO:0000256" key="3">
    <source>
        <dbReference type="ARBA" id="ARBA00022989"/>
    </source>
</evidence>
<feature type="transmembrane region" description="Helical" evidence="5">
    <location>
        <begin position="37"/>
        <end position="57"/>
    </location>
</feature>
<feature type="transmembrane region" description="Helical" evidence="5">
    <location>
        <begin position="146"/>
        <end position="165"/>
    </location>
</feature>
<evidence type="ECO:0000313" key="7">
    <source>
        <dbReference type="EMBL" id="SHI67214.1"/>
    </source>
</evidence>
<gene>
    <name evidence="7" type="ORF">SAMN04487908_104132</name>
</gene>
<dbReference type="OrthoDB" id="771485at2"/>
<dbReference type="AlphaFoldDB" id="A0A1M6D2B4"/>
<dbReference type="GO" id="GO:0016020">
    <property type="term" value="C:membrane"/>
    <property type="evidence" value="ECO:0007669"/>
    <property type="project" value="UniProtKB-SubCell"/>
</dbReference>
<proteinExistence type="predicted"/>
<organism evidence="7 8">
    <name type="scientific">Aequorivita viscosa</name>
    <dbReference type="NCBI Taxonomy" id="797419"/>
    <lineage>
        <taxon>Bacteria</taxon>
        <taxon>Pseudomonadati</taxon>
        <taxon>Bacteroidota</taxon>
        <taxon>Flavobacteriia</taxon>
        <taxon>Flavobacteriales</taxon>
        <taxon>Flavobacteriaceae</taxon>
        <taxon>Aequorivita</taxon>
    </lineage>
</organism>
<reference evidence="8" key="1">
    <citation type="submission" date="2016-11" db="EMBL/GenBank/DDBJ databases">
        <authorList>
            <person name="Varghese N."/>
            <person name="Submissions S."/>
        </authorList>
    </citation>
    <scope>NUCLEOTIDE SEQUENCE [LARGE SCALE GENOMIC DNA]</scope>
    <source>
        <strain evidence="8">DSM 26349</strain>
    </source>
</reference>
<protein>
    <submittedName>
        <fullName evidence="7">GtrA-like protein</fullName>
    </submittedName>
</protein>
<dbReference type="Proteomes" id="UP000184172">
    <property type="component" value="Unassembled WGS sequence"/>
</dbReference>
<comment type="subcellular location">
    <subcellularLocation>
        <location evidence="1">Membrane</location>
        <topology evidence="1">Multi-pass membrane protein</topology>
    </subcellularLocation>
</comment>
<name>A0A1M6D2B4_9FLAO</name>
<evidence type="ECO:0000256" key="1">
    <source>
        <dbReference type="ARBA" id="ARBA00004141"/>
    </source>
</evidence>
<sequence length="168" mass="19612">MLISFPTFARFVMKDGITRFIDAFYFLFRPFLPLKTYRYAACGGGNLVFDILLYFIFYNFIFAKQNLDLYFVVLSPHIASLFVVFPITFTTGFLLNKYITFEDSNLPWKVQFFRYFLVGMGALILGYVSMKFFVDLLGFYPTPSKLLTAIITVGYSYILQNKFSFKVN</sequence>
<feature type="transmembrane region" description="Helical" evidence="5">
    <location>
        <begin position="69"/>
        <end position="95"/>
    </location>
</feature>
<dbReference type="InterPro" id="IPR007267">
    <property type="entry name" value="GtrA_DPMS_TM"/>
</dbReference>
<keyword evidence="8" id="KW-1185">Reference proteome</keyword>
<dbReference type="RefSeq" id="WP_083540666.1">
    <property type="nucleotide sequence ID" value="NZ_FNNS01000005.1"/>
</dbReference>
<evidence type="ECO:0000256" key="2">
    <source>
        <dbReference type="ARBA" id="ARBA00022692"/>
    </source>
</evidence>
<keyword evidence="2 5" id="KW-0812">Transmembrane</keyword>
<evidence type="ECO:0000256" key="4">
    <source>
        <dbReference type="ARBA" id="ARBA00023136"/>
    </source>
</evidence>
<dbReference type="STRING" id="797419.SAMN05216556_105132"/>